<dbReference type="CDD" id="cd01991">
    <property type="entry name" value="Asn_synthase_B_C"/>
    <property type="match status" value="1"/>
</dbReference>
<dbReference type="RefSeq" id="WP_126151457.1">
    <property type="nucleotide sequence ID" value="NZ_JBHTMH010000001.1"/>
</dbReference>
<dbReference type="SUPFAM" id="SSF56235">
    <property type="entry name" value="N-terminal nucleophile aminohydrolases (Ntn hydrolases)"/>
    <property type="match status" value="1"/>
</dbReference>
<dbReference type="GO" id="GO:0004066">
    <property type="term" value="F:asparagine synthase (glutamine-hydrolyzing) activity"/>
    <property type="evidence" value="ECO:0007669"/>
    <property type="project" value="UniProtKB-EC"/>
</dbReference>
<dbReference type="GO" id="GO:0005829">
    <property type="term" value="C:cytosol"/>
    <property type="evidence" value="ECO:0007669"/>
    <property type="project" value="TreeGrafter"/>
</dbReference>
<comment type="pathway">
    <text evidence="1">Amino-acid biosynthesis; L-asparagine biosynthesis; L-asparagine from L-aspartate (L-Gln route): step 1/1.</text>
</comment>
<dbReference type="Gene3D" id="3.40.50.620">
    <property type="entry name" value="HUPs"/>
    <property type="match status" value="1"/>
</dbReference>
<evidence type="ECO:0000256" key="1">
    <source>
        <dbReference type="ARBA" id="ARBA00005187"/>
    </source>
</evidence>
<keyword evidence="8" id="KW-0028">Amino-acid biosynthesis</keyword>
<dbReference type="InterPro" id="IPR001962">
    <property type="entry name" value="Asn_synthase"/>
</dbReference>
<keyword evidence="13" id="KW-1185">Reference proteome</keyword>
<dbReference type="OrthoDB" id="9763290at2"/>
<keyword evidence="5 9" id="KW-0067">ATP-binding</keyword>
<dbReference type="GO" id="GO:0006529">
    <property type="term" value="P:asparagine biosynthetic process"/>
    <property type="evidence" value="ECO:0007669"/>
    <property type="project" value="UniProtKB-KW"/>
</dbReference>
<dbReference type="AlphaFoldDB" id="A0A447IEP0"/>
<dbReference type="GO" id="GO:0005524">
    <property type="term" value="F:ATP binding"/>
    <property type="evidence" value="ECO:0007669"/>
    <property type="project" value="UniProtKB-KW"/>
</dbReference>
<dbReference type="PANTHER" id="PTHR43284:SF1">
    <property type="entry name" value="ASPARAGINE SYNTHETASE"/>
    <property type="match status" value="1"/>
</dbReference>
<evidence type="ECO:0000256" key="6">
    <source>
        <dbReference type="ARBA" id="ARBA00022962"/>
    </source>
</evidence>
<evidence type="ECO:0000256" key="10">
    <source>
        <dbReference type="PIRSR" id="PIRSR001589-3"/>
    </source>
</evidence>
<evidence type="ECO:0000313" key="12">
    <source>
        <dbReference type="EMBL" id="VDS05931.1"/>
    </source>
</evidence>
<evidence type="ECO:0000256" key="3">
    <source>
        <dbReference type="ARBA" id="ARBA00012737"/>
    </source>
</evidence>
<feature type="site" description="Important for beta-aspartyl-AMP intermediate formation" evidence="10">
    <location>
        <position position="368"/>
    </location>
</feature>
<dbReference type="InterPro" id="IPR006426">
    <property type="entry name" value="Asn_synth_AEB"/>
</dbReference>
<keyword evidence="8" id="KW-0061">Asparagine biosynthesis</keyword>
<evidence type="ECO:0000256" key="9">
    <source>
        <dbReference type="PIRSR" id="PIRSR001589-2"/>
    </source>
</evidence>
<dbReference type="PIRSF" id="PIRSF001589">
    <property type="entry name" value="Asn_synthetase_glu-h"/>
    <property type="match status" value="1"/>
</dbReference>
<evidence type="ECO:0000256" key="4">
    <source>
        <dbReference type="ARBA" id="ARBA00022741"/>
    </source>
</evidence>
<keyword evidence="6 8" id="KW-0315">Glutamine amidotransferase</keyword>
<gene>
    <name evidence="12" type="primary">asnO</name>
    <name evidence="12" type="ORF">DEVEQU_03078</name>
</gene>
<dbReference type="EC" id="6.3.5.4" evidence="3"/>
<feature type="binding site" evidence="9">
    <location>
        <position position="100"/>
    </location>
    <ligand>
        <name>L-glutamine</name>
        <dbReference type="ChEBI" id="CHEBI:58359"/>
    </ligand>
</feature>
<evidence type="ECO:0000256" key="7">
    <source>
        <dbReference type="ARBA" id="ARBA00048741"/>
    </source>
</evidence>
<proteinExistence type="inferred from homology"/>
<evidence type="ECO:0000259" key="11">
    <source>
        <dbReference type="PROSITE" id="PS51278"/>
    </source>
</evidence>
<dbReference type="SUPFAM" id="SSF52402">
    <property type="entry name" value="Adenine nucleotide alpha hydrolases-like"/>
    <property type="match status" value="1"/>
</dbReference>
<dbReference type="InterPro" id="IPR017932">
    <property type="entry name" value="GATase_2_dom"/>
</dbReference>
<comment type="catalytic activity">
    <reaction evidence="7">
        <text>L-aspartate + L-glutamine + ATP + H2O = L-asparagine + L-glutamate + AMP + diphosphate + H(+)</text>
        <dbReference type="Rhea" id="RHEA:12228"/>
        <dbReference type="ChEBI" id="CHEBI:15377"/>
        <dbReference type="ChEBI" id="CHEBI:15378"/>
        <dbReference type="ChEBI" id="CHEBI:29985"/>
        <dbReference type="ChEBI" id="CHEBI:29991"/>
        <dbReference type="ChEBI" id="CHEBI:30616"/>
        <dbReference type="ChEBI" id="CHEBI:33019"/>
        <dbReference type="ChEBI" id="CHEBI:58048"/>
        <dbReference type="ChEBI" id="CHEBI:58359"/>
        <dbReference type="ChEBI" id="CHEBI:456215"/>
        <dbReference type="EC" id="6.3.5.4"/>
    </reaction>
</comment>
<keyword evidence="4 9" id="KW-0547">Nucleotide-binding</keyword>
<evidence type="ECO:0000256" key="5">
    <source>
        <dbReference type="ARBA" id="ARBA00022840"/>
    </source>
</evidence>
<organism evidence="12 13">
    <name type="scientific">Devosia equisanguinis</name>
    <dbReference type="NCBI Taxonomy" id="2490941"/>
    <lineage>
        <taxon>Bacteria</taxon>
        <taxon>Pseudomonadati</taxon>
        <taxon>Pseudomonadota</taxon>
        <taxon>Alphaproteobacteria</taxon>
        <taxon>Hyphomicrobiales</taxon>
        <taxon>Devosiaceae</taxon>
        <taxon>Devosia</taxon>
    </lineage>
</organism>
<evidence type="ECO:0000256" key="2">
    <source>
        <dbReference type="ARBA" id="ARBA00005752"/>
    </source>
</evidence>
<feature type="active site" description="For GATase activity" evidence="8">
    <location>
        <position position="2"/>
    </location>
</feature>
<evidence type="ECO:0000256" key="8">
    <source>
        <dbReference type="PIRSR" id="PIRSR001589-1"/>
    </source>
</evidence>
<comment type="similarity">
    <text evidence="2">Belongs to the asparagine synthetase family.</text>
</comment>
<dbReference type="CDD" id="cd00712">
    <property type="entry name" value="AsnB"/>
    <property type="match status" value="1"/>
</dbReference>
<keyword evidence="12" id="KW-0436">Ligase</keyword>
<dbReference type="Pfam" id="PF13537">
    <property type="entry name" value="GATase_7"/>
    <property type="match status" value="1"/>
</dbReference>
<dbReference type="EMBL" id="UZWD01000038">
    <property type="protein sequence ID" value="VDS05931.1"/>
    <property type="molecule type" value="Genomic_DNA"/>
</dbReference>
<dbReference type="PANTHER" id="PTHR43284">
    <property type="entry name" value="ASPARAGINE SYNTHETASE (GLUTAMINE-HYDROLYZING)"/>
    <property type="match status" value="1"/>
</dbReference>
<dbReference type="NCBIfam" id="TIGR01536">
    <property type="entry name" value="asn_synth_AEB"/>
    <property type="match status" value="1"/>
</dbReference>
<sequence>MCGLAGYYGHLGEASHGSALLTAMTDAIAYRGPDDSGHWQGHGIGLGHRRLSIVGLADGQQPMHSADERLVISYNGEVFNHVELRRDLEQRGHVFRSHSDTEVILALYAQYGTNCVDHINGDFAFALWDKPAQRLLLARDRIGVRPLFYTEAKSILFFASEIKALLATGQVRAELDPFALDDTFTHWAPLPPRTMFRNIVELPPGHRLVIDAGHQRLERYWQLDFPDIDHSRAEPDIGHTTDEILDLLDDAVRIRLRADVPVGSYLSGGLDSSLTTALACRHVTQQLHTFSVAFTTPEFSEAKWQEQVATALGTRHSVVDCSPGDIGAMFPEVIAHTETPILRTAPAPLFALSRLVSDNGLKVVLTGEGADEVFGGYDIFKEAKVRRFAARQPGSRFRPLLFKRLYPYMAALQSQSPEYLAAFFGADPESLADPLHSHRPRIKGTSAAKLVYSAELKTALAGYDSVDAMIAQLPQRFGRWHPLHQAQYLETTFLLPRYILSSQGDRVAMAHGVEARFPFLDHRVVERAAALPPEFKLRGMTEKFILRQVAARLLPPSVAARPKQPYRAPDSASFVGPHQPAYLDTVLSTNAVEHAGLFNPKVVTGLLGKAQRSGLDSFRDNTAFVGVVSSQIWHRQFIENAQYRALGAA</sequence>
<reference evidence="12 13" key="1">
    <citation type="submission" date="2018-12" db="EMBL/GenBank/DDBJ databases">
        <authorList>
            <person name="Criscuolo A."/>
        </authorList>
    </citation>
    <scope>NUCLEOTIDE SEQUENCE [LARGE SCALE GENOMIC DNA]</scope>
    <source>
        <strain evidence="12">ACIP1116281</strain>
    </source>
</reference>
<dbReference type="InterPro" id="IPR051786">
    <property type="entry name" value="ASN_synthetase/amidase"/>
</dbReference>
<protein>
    <recommendedName>
        <fullName evidence="3">asparagine synthase (glutamine-hydrolyzing)</fullName>
        <ecNumber evidence="3">6.3.5.4</ecNumber>
    </recommendedName>
</protein>
<dbReference type="Proteomes" id="UP000268844">
    <property type="component" value="Unassembled WGS sequence"/>
</dbReference>
<feature type="binding site" evidence="9">
    <location>
        <position position="292"/>
    </location>
    <ligand>
        <name>ATP</name>
        <dbReference type="ChEBI" id="CHEBI:30616"/>
    </ligand>
</feature>
<dbReference type="InterPro" id="IPR029055">
    <property type="entry name" value="Ntn_hydrolases_N"/>
</dbReference>
<evidence type="ECO:0000313" key="13">
    <source>
        <dbReference type="Proteomes" id="UP000268844"/>
    </source>
</evidence>
<dbReference type="PROSITE" id="PS51278">
    <property type="entry name" value="GATASE_TYPE_2"/>
    <property type="match status" value="1"/>
</dbReference>
<dbReference type="Gene3D" id="3.60.20.10">
    <property type="entry name" value="Glutamine Phosphoribosylpyrophosphate, subunit 1, domain 1"/>
    <property type="match status" value="1"/>
</dbReference>
<dbReference type="InterPro" id="IPR014729">
    <property type="entry name" value="Rossmann-like_a/b/a_fold"/>
</dbReference>
<accession>A0A447IEP0</accession>
<feature type="domain" description="Glutamine amidotransferase type-2" evidence="11">
    <location>
        <begin position="2"/>
        <end position="213"/>
    </location>
</feature>
<dbReference type="InterPro" id="IPR033738">
    <property type="entry name" value="AsnB_N"/>
</dbReference>
<name>A0A447IEP0_9HYPH</name>
<dbReference type="Pfam" id="PF00733">
    <property type="entry name" value="Asn_synthase"/>
    <property type="match status" value="1"/>
</dbReference>